<proteinExistence type="predicted"/>
<feature type="region of interest" description="Disordered" evidence="1">
    <location>
        <begin position="1"/>
        <end position="41"/>
    </location>
</feature>
<evidence type="ECO:0000313" key="3">
    <source>
        <dbReference type="Proteomes" id="UP001597120"/>
    </source>
</evidence>
<accession>A0ABW3DDW5</accession>
<dbReference type="RefSeq" id="WP_379290783.1">
    <property type="nucleotide sequence ID" value="NZ_JBHTIU010000085.1"/>
</dbReference>
<evidence type="ECO:0000313" key="2">
    <source>
        <dbReference type="EMBL" id="MFD0871627.1"/>
    </source>
</evidence>
<reference evidence="3" key="1">
    <citation type="journal article" date="2019" name="Int. J. Syst. Evol. Microbiol.">
        <title>The Global Catalogue of Microorganisms (GCM) 10K type strain sequencing project: providing services to taxonomists for standard genome sequencing and annotation.</title>
        <authorList>
            <consortium name="The Broad Institute Genomics Platform"/>
            <consortium name="The Broad Institute Genome Sequencing Center for Infectious Disease"/>
            <person name="Wu L."/>
            <person name="Ma J."/>
        </authorList>
    </citation>
    <scope>NUCLEOTIDE SEQUENCE [LARGE SCALE GENOMIC DNA]</scope>
    <source>
        <strain evidence="3">CCUG 57263</strain>
    </source>
</reference>
<name>A0ABW3DDW5_9BACL</name>
<organism evidence="2 3">
    <name type="scientific">Paenibacillus residui</name>
    <dbReference type="NCBI Taxonomy" id="629724"/>
    <lineage>
        <taxon>Bacteria</taxon>
        <taxon>Bacillati</taxon>
        <taxon>Bacillota</taxon>
        <taxon>Bacilli</taxon>
        <taxon>Bacillales</taxon>
        <taxon>Paenibacillaceae</taxon>
        <taxon>Paenibacillus</taxon>
    </lineage>
</organism>
<dbReference type="EMBL" id="JBHTIU010000085">
    <property type="protein sequence ID" value="MFD0871627.1"/>
    <property type="molecule type" value="Genomic_DNA"/>
</dbReference>
<evidence type="ECO:0000256" key="1">
    <source>
        <dbReference type="SAM" id="MobiDB-lite"/>
    </source>
</evidence>
<feature type="region of interest" description="Disordered" evidence="1">
    <location>
        <begin position="96"/>
        <end position="117"/>
    </location>
</feature>
<protein>
    <submittedName>
        <fullName evidence="2">Uncharacterized protein</fullName>
    </submittedName>
</protein>
<sequence>MRGGYRERVEGRHRGESVESREHRGDRHGRHGSRYGMHGPQTFRRGRILAFLEHLQSRRATVAKQLGEPEYETIKPVISGELKALDHVIEEYIRLFDLQEEDPQPDNGDPPDVREEK</sequence>
<gene>
    <name evidence="2" type="ORF">ACFQ03_21025</name>
</gene>
<comment type="caution">
    <text evidence="2">The sequence shown here is derived from an EMBL/GenBank/DDBJ whole genome shotgun (WGS) entry which is preliminary data.</text>
</comment>
<dbReference type="Proteomes" id="UP001597120">
    <property type="component" value="Unassembled WGS sequence"/>
</dbReference>
<keyword evidence="3" id="KW-1185">Reference proteome</keyword>
<feature type="compositionally biased region" description="Basic and acidic residues" evidence="1">
    <location>
        <begin position="1"/>
        <end position="25"/>
    </location>
</feature>